<proteinExistence type="inferred from homology"/>
<dbReference type="GO" id="GO:0007059">
    <property type="term" value="P:chromosome segregation"/>
    <property type="evidence" value="ECO:0007669"/>
    <property type="project" value="UniProtKB-KW"/>
</dbReference>
<comment type="similarity">
    <text evidence="2">Belongs to the SCC4/mau-2 family.</text>
</comment>
<dbReference type="InterPro" id="IPR019440">
    <property type="entry name" value="MAU2"/>
</dbReference>
<evidence type="ECO:0000256" key="7">
    <source>
        <dbReference type="ARBA" id="ARBA00023306"/>
    </source>
</evidence>
<dbReference type="Pfam" id="PF10345">
    <property type="entry name" value="Cohesin_load"/>
    <property type="match status" value="1"/>
</dbReference>
<keyword evidence="7" id="KW-0131">Cell cycle</keyword>
<accession>A0AAF3J1S8</accession>
<evidence type="ECO:0000256" key="6">
    <source>
        <dbReference type="ARBA" id="ARBA00023242"/>
    </source>
</evidence>
<evidence type="ECO:0000313" key="10">
    <source>
        <dbReference type="WBParaSite" id="MBELARI_LOCUS10857"/>
    </source>
</evidence>
<evidence type="ECO:0000256" key="5">
    <source>
        <dbReference type="ARBA" id="ARBA00022829"/>
    </source>
</evidence>
<organism evidence="9 10">
    <name type="scientific">Mesorhabditis belari</name>
    <dbReference type="NCBI Taxonomy" id="2138241"/>
    <lineage>
        <taxon>Eukaryota</taxon>
        <taxon>Metazoa</taxon>
        <taxon>Ecdysozoa</taxon>
        <taxon>Nematoda</taxon>
        <taxon>Chromadorea</taxon>
        <taxon>Rhabditida</taxon>
        <taxon>Rhabditina</taxon>
        <taxon>Rhabditomorpha</taxon>
        <taxon>Rhabditoidea</taxon>
        <taxon>Rhabditidae</taxon>
        <taxon>Mesorhabditinae</taxon>
        <taxon>Mesorhabditis</taxon>
    </lineage>
</organism>
<name>A0AAF3J1S8_9BILA</name>
<comment type="subcellular location">
    <subcellularLocation>
        <location evidence="1">Nucleus</location>
        <location evidence="1">Nucleoplasm</location>
    </subcellularLocation>
</comment>
<dbReference type="GO" id="GO:0007064">
    <property type="term" value="P:mitotic sister chromatid cohesion"/>
    <property type="evidence" value="ECO:0007669"/>
    <property type="project" value="InterPro"/>
</dbReference>
<evidence type="ECO:0000256" key="8">
    <source>
        <dbReference type="ARBA" id="ARBA00030523"/>
    </source>
</evidence>
<keyword evidence="3" id="KW-0132">Cell division</keyword>
<evidence type="ECO:0000256" key="1">
    <source>
        <dbReference type="ARBA" id="ARBA00004642"/>
    </source>
</evidence>
<reference evidence="10" key="1">
    <citation type="submission" date="2024-02" db="UniProtKB">
        <authorList>
            <consortium name="WormBaseParasite"/>
        </authorList>
    </citation>
    <scope>IDENTIFICATION</scope>
</reference>
<evidence type="ECO:0000256" key="3">
    <source>
        <dbReference type="ARBA" id="ARBA00022618"/>
    </source>
</evidence>
<evidence type="ECO:0000256" key="2">
    <source>
        <dbReference type="ARBA" id="ARBA00008585"/>
    </source>
</evidence>
<evidence type="ECO:0000313" key="9">
    <source>
        <dbReference type="Proteomes" id="UP000887575"/>
    </source>
</evidence>
<dbReference type="GO" id="GO:0005654">
    <property type="term" value="C:nucleoplasm"/>
    <property type="evidence" value="ECO:0007669"/>
    <property type="project" value="UniProtKB-SubCell"/>
</dbReference>
<dbReference type="PANTHER" id="PTHR21394">
    <property type="entry name" value="MAU2 CHROMATID COHESION FACTOR HOMOLOG"/>
    <property type="match status" value="1"/>
</dbReference>
<dbReference type="WBParaSite" id="MBELARI_LOCUS10857">
    <property type="protein sequence ID" value="MBELARI_LOCUS10857"/>
    <property type="gene ID" value="MBELARI_LOCUS10857"/>
</dbReference>
<sequence>MSSGDHVALGLLAMGECLRTQQPPKFKMAIKCVLSCFKQQMSTQLLAHCHLVYGKMLYFHTDQIDEAKENLLKSYKMMTTLGDVFKEARLQAFCIICEIYIINGAGPQIASQLKNEMAAAKSIPSIYNKLIFYLAEIFTLEGNAEDALKILEVGIQNNPSETLIIYYKLTKNLVNMRIKGLICDPEEMAVVSQTIQALPQHLPHALNLRLFAMGSQLAFWLSRGQAKTARQFLKIMQMDCQTNANAPMPEDFLWGEMDALTILTCVFTVVHCAETCLLEKAIKYYGVATNHIKGLALKYSTKPYEAGVIRCLDRMRLVLEEVLAQMHIISCQPKAAITNMRSMLDISSRHLQLAEEYYPMVHLLMANYCVYFEENADYADKHFAIALKKIKDRSLNTMAHLQAALFYLSHCKQADYYSIADRVAQRSWENMAPSVVAMGHILHIYHTYLFKKHNEFRSHVVACLEVSKREDLFRSHSIVFQMFSTCFHGNPQNVLSGIGTLQWTKKLFDHSLLLWTYMHIAEIMKKGTAPTNVSEEETLKNIRISASALRDSKVEAANDPAHKALINWLDDDPSCFLQKES</sequence>
<keyword evidence="6" id="KW-0539">Nucleus</keyword>
<evidence type="ECO:0000256" key="4">
    <source>
        <dbReference type="ARBA" id="ARBA00022776"/>
    </source>
</evidence>
<dbReference type="GO" id="GO:0051301">
    <property type="term" value="P:cell division"/>
    <property type="evidence" value="ECO:0007669"/>
    <property type="project" value="UniProtKB-KW"/>
</dbReference>
<protein>
    <recommendedName>
        <fullName evidence="8">Cohesin loading complex subunit SCC4 homolog</fullName>
    </recommendedName>
</protein>
<keyword evidence="9" id="KW-1185">Reference proteome</keyword>
<dbReference type="Proteomes" id="UP000887575">
    <property type="component" value="Unassembled WGS sequence"/>
</dbReference>
<keyword evidence="5" id="KW-0159">Chromosome partition</keyword>
<keyword evidence="4" id="KW-0498">Mitosis</keyword>
<dbReference type="AlphaFoldDB" id="A0AAF3J1S8"/>